<dbReference type="RefSeq" id="WP_136841159.1">
    <property type="nucleotide sequence ID" value="NZ_SUPL01000002.1"/>
</dbReference>
<proteinExistence type="predicted"/>
<name>A0A4U0EYA0_9FLAO</name>
<keyword evidence="2" id="KW-0472">Membrane</keyword>
<dbReference type="Gene3D" id="2.40.170.20">
    <property type="entry name" value="TonB-dependent receptor, beta-barrel domain"/>
    <property type="match status" value="1"/>
</dbReference>
<dbReference type="SUPFAM" id="SSF49464">
    <property type="entry name" value="Carboxypeptidase regulatory domain-like"/>
    <property type="match status" value="1"/>
</dbReference>
<accession>A0A4U0EYA0</accession>
<gene>
    <name evidence="6" type="ORF">E5167_03655</name>
</gene>
<evidence type="ECO:0000313" key="7">
    <source>
        <dbReference type="Proteomes" id="UP000307657"/>
    </source>
</evidence>
<reference evidence="6 7" key="1">
    <citation type="submission" date="2019-04" db="EMBL/GenBank/DDBJ databases">
        <title>Lacinutrix sp. nov., isolated from marine water.</title>
        <authorList>
            <person name="Kim W."/>
        </authorList>
    </citation>
    <scope>NUCLEOTIDE SEQUENCE [LARGE SCALE GENOMIC DNA]</scope>
    <source>
        <strain evidence="6 7">CAU 1491</strain>
    </source>
</reference>
<feature type="signal peptide" evidence="4">
    <location>
        <begin position="1"/>
        <end position="18"/>
    </location>
</feature>
<sequence length="802" mass="91026">MKNVSMIIVFLFAQSMLAQISVKGSVLDNENKPISFANIAIFNTNDSTLVKGVISDDVGKFEIKLQREKSYLLKVSFLGFQQFEKNFNKSIDFGDIVLKPLAEQLNNVVVTAQKPLIQRQQDKLIVNVEGSTVSLGNSTLEILEKSPGIIVDQDGNMSLSGRNGVRVFMDGKDLRLQGDELANLLRSMPSSNIEKIEIITNPSAKYEAQGNAGIVNIVTKKGKLFGTNGNLTLTPGYGRHFRWENSININHRGEKFNVYGQYSLAKRTQWMKIDIDRAFLDEDDDIISSYKLKSLFDLPIEVHSPRFGVDFQPNKKTSYGIVLSSVINNSGSKAINKIKQYDGNGDLISNQLTDTDTDSKWRQLMTNFNIRHEFENKSVLDFDFDLAKYNNSSDQSYNSSFFTPEGEVSNADLLEGDVEGYLDLYGFSLDYELPISNKNKFEAGWKNTWVKTDNDLLYFNTVDGNTTQNNQLSNRFIYDEAIYGLYATYSINKEKYNAQIGLRGEYSVISGNQVTTNDTFDNQYFELFPSATFNYSLNENNVLGVSLSRRIDRPSYGQLNPFRFFVDTNSFRVGNPFLKPQFTWLSEINYTLNNKYYFAFSYGYTIDNLNAGILQDGEEQSIVVKPINIESLNSFALTFSAPFKLASWIQSNINLNASYNIYEGLVSGSQLNRSTPVVTINSSHSINLGNNFRIQLGTFNLLPHYTSITKIEHLSSVSLGAQKTVWDGKGIFRLNINDIFWNQYPVGSTNFGGLKDKFHSYRDNRFATFSFTWRFGKQTVRAQNRRRTGIQEELNRARQQNK</sequence>
<evidence type="ECO:0000313" key="6">
    <source>
        <dbReference type="EMBL" id="TJY37051.1"/>
    </source>
</evidence>
<keyword evidence="3" id="KW-0998">Cell outer membrane</keyword>
<evidence type="ECO:0000259" key="5">
    <source>
        <dbReference type="Pfam" id="PF14905"/>
    </source>
</evidence>
<feature type="chain" id="PRO_5020474033" evidence="4">
    <location>
        <begin position="19"/>
        <end position="802"/>
    </location>
</feature>
<dbReference type="OrthoDB" id="8764943at2"/>
<dbReference type="InterPro" id="IPR037066">
    <property type="entry name" value="Plug_dom_sf"/>
</dbReference>
<dbReference type="Gene3D" id="2.60.40.1120">
    <property type="entry name" value="Carboxypeptidase-like, regulatory domain"/>
    <property type="match status" value="1"/>
</dbReference>
<dbReference type="PANTHER" id="PTHR40980">
    <property type="entry name" value="PLUG DOMAIN-CONTAINING PROTEIN"/>
    <property type="match status" value="1"/>
</dbReference>
<dbReference type="GO" id="GO:0009279">
    <property type="term" value="C:cell outer membrane"/>
    <property type="evidence" value="ECO:0007669"/>
    <property type="project" value="UniProtKB-SubCell"/>
</dbReference>
<evidence type="ECO:0000256" key="2">
    <source>
        <dbReference type="ARBA" id="ARBA00023136"/>
    </source>
</evidence>
<organism evidence="6 7">
    <name type="scientific">Pontimicrobium aquaticum</name>
    <dbReference type="NCBI Taxonomy" id="2565367"/>
    <lineage>
        <taxon>Bacteria</taxon>
        <taxon>Pseudomonadati</taxon>
        <taxon>Bacteroidota</taxon>
        <taxon>Flavobacteriia</taxon>
        <taxon>Flavobacteriales</taxon>
        <taxon>Flavobacteriaceae</taxon>
        <taxon>Pontimicrobium</taxon>
    </lineage>
</organism>
<comment type="subcellular location">
    <subcellularLocation>
        <location evidence="1">Cell outer membrane</location>
    </subcellularLocation>
</comment>
<keyword evidence="4" id="KW-0732">Signal</keyword>
<protein>
    <submittedName>
        <fullName evidence="6">TonB-dependent receptor</fullName>
    </submittedName>
</protein>
<dbReference type="AlphaFoldDB" id="A0A4U0EYA0"/>
<evidence type="ECO:0000256" key="3">
    <source>
        <dbReference type="ARBA" id="ARBA00023237"/>
    </source>
</evidence>
<feature type="domain" description="Outer membrane protein beta-barrel" evidence="5">
    <location>
        <begin position="372"/>
        <end position="773"/>
    </location>
</feature>
<dbReference type="Proteomes" id="UP000307657">
    <property type="component" value="Unassembled WGS sequence"/>
</dbReference>
<dbReference type="InterPro" id="IPR036942">
    <property type="entry name" value="Beta-barrel_TonB_sf"/>
</dbReference>
<comment type="caution">
    <text evidence="6">The sequence shown here is derived from an EMBL/GenBank/DDBJ whole genome shotgun (WGS) entry which is preliminary data.</text>
</comment>
<dbReference type="InterPro" id="IPR041700">
    <property type="entry name" value="OMP_b-brl_3"/>
</dbReference>
<keyword evidence="7" id="KW-1185">Reference proteome</keyword>
<dbReference type="Pfam" id="PF13715">
    <property type="entry name" value="CarbopepD_reg_2"/>
    <property type="match status" value="1"/>
</dbReference>
<dbReference type="InterPro" id="IPR008969">
    <property type="entry name" value="CarboxyPept-like_regulatory"/>
</dbReference>
<dbReference type="Gene3D" id="2.170.130.10">
    <property type="entry name" value="TonB-dependent receptor, plug domain"/>
    <property type="match status" value="1"/>
</dbReference>
<evidence type="ECO:0000256" key="1">
    <source>
        <dbReference type="ARBA" id="ARBA00004442"/>
    </source>
</evidence>
<dbReference type="EMBL" id="SUPL01000002">
    <property type="protein sequence ID" value="TJY37051.1"/>
    <property type="molecule type" value="Genomic_DNA"/>
</dbReference>
<evidence type="ECO:0000256" key="4">
    <source>
        <dbReference type="SAM" id="SignalP"/>
    </source>
</evidence>
<dbReference type="Pfam" id="PF14905">
    <property type="entry name" value="OMP_b-brl_3"/>
    <property type="match status" value="1"/>
</dbReference>
<keyword evidence="6" id="KW-0675">Receptor</keyword>
<dbReference type="PANTHER" id="PTHR40980:SF4">
    <property type="entry name" value="TONB-DEPENDENT RECEPTOR-LIKE BETA-BARREL DOMAIN-CONTAINING PROTEIN"/>
    <property type="match status" value="1"/>
</dbReference>
<dbReference type="SUPFAM" id="SSF56935">
    <property type="entry name" value="Porins"/>
    <property type="match status" value="1"/>
</dbReference>